<dbReference type="InterPro" id="IPR052990">
    <property type="entry name" value="Sulfoquinovosidase_GH31"/>
</dbReference>
<feature type="compositionally biased region" description="Basic and acidic residues" evidence="2">
    <location>
        <begin position="316"/>
        <end position="330"/>
    </location>
</feature>
<feature type="transmembrane region" description="Helical" evidence="3">
    <location>
        <begin position="952"/>
        <end position="972"/>
    </location>
</feature>
<dbReference type="Gene3D" id="3.20.20.80">
    <property type="entry name" value="Glycosidases"/>
    <property type="match status" value="3"/>
</dbReference>
<dbReference type="EMBL" id="CDMZ01001070">
    <property type="protein sequence ID" value="CEM26651.1"/>
    <property type="molecule type" value="Genomic_DNA"/>
</dbReference>
<feature type="compositionally biased region" description="Acidic residues" evidence="2">
    <location>
        <begin position="1307"/>
        <end position="1326"/>
    </location>
</feature>
<protein>
    <recommendedName>
        <fullName evidence="5">Glycoside hydrolase family 31 TIM barrel domain-containing protein</fullName>
    </recommendedName>
</protein>
<feature type="region of interest" description="Disordered" evidence="2">
    <location>
        <begin position="677"/>
        <end position="720"/>
    </location>
</feature>
<keyword evidence="3" id="KW-0472">Membrane</keyword>
<dbReference type="GO" id="GO:0004553">
    <property type="term" value="F:hydrolase activity, hydrolyzing O-glycosyl compounds"/>
    <property type="evidence" value="ECO:0007669"/>
    <property type="project" value="InterPro"/>
</dbReference>
<dbReference type="PANTHER" id="PTHR46959:SF2">
    <property type="entry name" value="SULFOQUINOVOSIDASE"/>
    <property type="match status" value="1"/>
</dbReference>
<dbReference type="PANTHER" id="PTHR46959">
    <property type="entry name" value="SULFOQUINOVOSIDASE"/>
    <property type="match status" value="1"/>
</dbReference>
<keyword evidence="4" id="KW-0732">Signal</keyword>
<comment type="similarity">
    <text evidence="1">Belongs to the glycosyl hydrolase 31 family.</text>
</comment>
<dbReference type="GO" id="GO:0005975">
    <property type="term" value="P:carbohydrate metabolic process"/>
    <property type="evidence" value="ECO:0007669"/>
    <property type="project" value="InterPro"/>
</dbReference>
<feature type="compositionally biased region" description="Low complexity" evidence="2">
    <location>
        <begin position="233"/>
        <end position="246"/>
    </location>
</feature>
<feature type="compositionally biased region" description="Basic and acidic residues" evidence="2">
    <location>
        <begin position="287"/>
        <end position="309"/>
    </location>
</feature>
<feature type="compositionally biased region" description="Polar residues" evidence="2">
    <location>
        <begin position="442"/>
        <end position="452"/>
    </location>
</feature>
<feature type="region of interest" description="Disordered" evidence="2">
    <location>
        <begin position="484"/>
        <end position="511"/>
    </location>
</feature>
<evidence type="ECO:0000256" key="2">
    <source>
        <dbReference type="SAM" id="MobiDB-lite"/>
    </source>
</evidence>
<gene>
    <name evidence="6" type="ORF">Cvel_4487</name>
</gene>
<feature type="compositionally biased region" description="Basic and acidic residues" evidence="2">
    <location>
        <begin position="487"/>
        <end position="498"/>
    </location>
</feature>
<feature type="region of interest" description="Disordered" evidence="2">
    <location>
        <begin position="279"/>
        <end position="330"/>
    </location>
</feature>
<accession>A0A0G4GBX8</accession>
<feature type="signal peptide" evidence="4">
    <location>
        <begin position="1"/>
        <end position="21"/>
    </location>
</feature>
<keyword evidence="3" id="KW-0812">Transmembrane</keyword>
<evidence type="ECO:0000256" key="1">
    <source>
        <dbReference type="ARBA" id="ARBA00007806"/>
    </source>
</evidence>
<dbReference type="VEuPathDB" id="CryptoDB:Cvel_4487"/>
<name>A0A0G4GBX8_9ALVE</name>
<sequence>MKRLYPPLLCTFLLALAFVRGSRVVYDVESEKKGRLGVFSWVANSKGLTFSAAPSRGNSTEQRGGDADGKVPEPFPVFHSDLSEPFLIMSAGHWELLEVSGNFKPNPALDIACTLFERQTIDWVSDSVGTAGVTVGGRLCRSTGADEEVEVEILESDAEREREREAVHGEREVGKGKAKTARRKRRAPSCGLLKDLPTCVPYSVVFSLLTDDAIKGTEREQSWAQQLRVDASVSLSPPSPSSVSVPEAGDDLSVGETIPPQWGNATRLTLQWAAYPEETATRKRQRMERTSTARMEREGEKETELETEKQGQSSSNREKTGRPRGTEKDVVVGCGTQYSHFDLRGLRVPILSSEQGVGRGLQPLSFLLNHNDPARPSGNPHSTSSAVPFFATSRGRGFFLETHDFAVFDFSEDDLVKIEVTVTHEASSVSDDAGDVSEGTRRSFSFSPSSGVAGSAPEVRTTGVLLAAHSKQHPDLVPSKPFFPDASLHEHPEGDGRRCTGPGETSGRDAGVCLAPREGGRGGRETEFLSSLPPLLSVVSQFTAYAGRMEELPRWASQGLAVGFWGGTEEAVRLIDKLKSAGVPLIGLWLQDWSGKRETPFGTRLWWNWDSDASHYPLWEEFLQTAARTGVRVLTYVNSFVSETVPSRERGGSRRHYFKDAEALGHLVLEKVSPPAIDEEGGAQENCGEDGSSCSSSSGDFHKGKEAAETGEGEDEGNGVQPLIQFSVNEDFRFGTVDLTKPEARDFFRDAIRCHVMLLPEFCPHGVTPVARGPPSSGDSAPTEVAGGAATLRLRVLLRSLESKWGIDLASPSNRKRAVELQLPVLEGRPGVGGWMADFSEYLPFNALLASGERASSVHNRWPELFAELNEAALEGTPYEGEAVVFYRAGSTRSPRSARLFWMGDQIPTFDRHDGMHSALLGQLTSGLSGWTLSHSDIGGYTMFWAPLRHPLSLVLVLSLLLLLGVVLPLLLCSAASGKTSLDCVGGKGGKQQGRTGEAAEGGGGEGKRKRGAKAVKSLEQQTEKTKALSRSRNDRPSGCKRVILRTSAIVLTVLAGFAFWGVCSVYKVRDRHLLMRWMEMSAVADAFLRSHQGNRPLASAQLWSDPVTLQFAARMAKLHVALAPQKRRLMKEARRFGLPLVRHALFEWMDAESRESFRSLTGRELPTAAECDFEFMLGRDVLMRPVLRRNAGTVDVFLPPLQPAGVGGGPAGGVKKSSSVPLRRMPSLMCVEDEDESDEDGWVHLWSGRVVGRVGGWVRVPAPLGEPALFVRRRFPGFEELLTRLREGGVLWESSGHNWWQRQCEEGSDDEGDGEGGQEEIEAEL</sequence>
<feature type="region of interest" description="Disordered" evidence="2">
    <location>
        <begin position="985"/>
        <end position="1037"/>
    </location>
</feature>
<feature type="compositionally biased region" description="Basic and acidic residues" evidence="2">
    <location>
        <begin position="161"/>
        <end position="175"/>
    </location>
</feature>
<proteinExistence type="inferred from homology"/>
<dbReference type="InterPro" id="IPR017853">
    <property type="entry name" value="GH"/>
</dbReference>
<feature type="region of interest" description="Disordered" evidence="2">
    <location>
        <begin position="1304"/>
        <end position="1326"/>
    </location>
</feature>
<evidence type="ECO:0000256" key="4">
    <source>
        <dbReference type="SAM" id="SignalP"/>
    </source>
</evidence>
<dbReference type="Pfam" id="PF01055">
    <property type="entry name" value="Glyco_hydro_31_2nd"/>
    <property type="match status" value="1"/>
</dbReference>
<dbReference type="InterPro" id="IPR000322">
    <property type="entry name" value="Glyco_hydro_31_TIM"/>
</dbReference>
<feature type="region of interest" description="Disordered" evidence="2">
    <location>
        <begin position="161"/>
        <end position="181"/>
    </location>
</feature>
<organism evidence="6">
    <name type="scientific">Chromera velia CCMP2878</name>
    <dbReference type="NCBI Taxonomy" id="1169474"/>
    <lineage>
        <taxon>Eukaryota</taxon>
        <taxon>Sar</taxon>
        <taxon>Alveolata</taxon>
        <taxon>Colpodellida</taxon>
        <taxon>Chromeraceae</taxon>
        <taxon>Chromera</taxon>
    </lineage>
</organism>
<evidence type="ECO:0000259" key="5">
    <source>
        <dbReference type="Pfam" id="PF01055"/>
    </source>
</evidence>
<feature type="domain" description="Glycoside hydrolase family 31 TIM barrel" evidence="5">
    <location>
        <begin position="830"/>
        <end position="941"/>
    </location>
</feature>
<feature type="chain" id="PRO_5005190269" description="Glycoside hydrolase family 31 TIM barrel domain-containing protein" evidence="4">
    <location>
        <begin position="22"/>
        <end position="1326"/>
    </location>
</feature>
<keyword evidence="3" id="KW-1133">Transmembrane helix</keyword>
<dbReference type="CDD" id="cd14752">
    <property type="entry name" value="GH31_N"/>
    <property type="match status" value="1"/>
</dbReference>
<feature type="region of interest" description="Disordered" evidence="2">
    <location>
        <begin position="430"/>
        <end position="455"/>
    </location>
</feature>
<dbReference type="InterPro" id="IPR013780">
    <property type="entry name" value="Glyco_hydro_b"/>
</dbReference>
<dbReference type="Gene3D" id="2.60.40.1180">
    <property type="entry name" value="Golgi alpha-mannosidase II"/>
    <property type="match status" value="1"/>
</dbReference>
<evidence type="ECO:0000256" key="3">
    <source>
        <dbReference type="SAM" id="Phobius"/>
    </source>
</evidence>
<feature type="transmembrane region" description="Helical" evidence="3">
    <location>
        <begin position="1043"/>
        <end position="1063"/>
    </location>
</feature>
<feature type="compositionally biased region" description="Basic and acidic residues" evidence="2">
    <location>
        <begin position="1022"/>
        <end position="1037"/>
    </location>
</feature>
<reference evidence="6" key="1">
    <citation type="submission" date="2014-11" db="EMBL/GenBank/DDBJ databases">
        <authorList>
            <person name="Otto D Thomas"/>
            <person name="Naeem Raeece"/>
        </authorList>
    </citation>
    <scope>NUCLEOTIDE SEQUENCE</scope>
</reference>
<evidence type="ECO:0000313" key="6">
    <source>
        <dbReference type="EMBL" id="CEM26651.1"/>
    </source>
</evidence>
<dbReference type="SUPFAM" id="SSF51445">
    <property type="entry name" value="(Trans)glycosidases"/>
    <property type="match status" value="2"/>
</dbReference>
<feature type="region of interest" description="Disordered" evidence="2">
    <location>
        <begin position="233"/>
        <end position="260"/>
    </location>
</feature>
<dbReference type="Gene3D" id="2.60.40.1760">
    <property type="entry name" value="glycosyl hydrolase (family 31)"/>
    <property type="match status" value="1"/>
</dbReference>